<proteinExistence type="inferred from homology"/>
<dbReference type="PANTHER" id="PTHR31213:SF201">
    <property type="entry name" value="OS03G0300400 PROTEIN"/>
    <property type="match status" value="1"/>
</dbReference>
<evidence type="ECO:0000313" key="4">
    <source>
        <dbReference type="Proteomes" id="UP000652761"/>
    </source>
</evidence>
<dbReference type="GO" id="GO:0005737">
    <property type="term" value="C:cytoplasm"/>
    <property type="evidence" value="ECO:0007669"/>
    <property type="project" value="TreeGrafter"/>
</dbReference>
<dbReference type="Gene3D" id="3.30.530.20">
    <property type="match status" value="1"/>
</dbReference>
<accession>A0A843VX65</accession>
<dbReference type="GO" id="GO:0010427">
    <property type="term" value="F:abscisic acid binding"/>
    <property type="evidence" value="ECO:0007669"/>
    <property type="project" value="InterPro"/>
</dbReference>
<dbReference type="InterPro" id="IPR000916">
    <property type="entry name" value="Bet_v_I/MLP"/>
</dbReference>
<evidence type="ECO:0000256" key="1">
    <source>
        <dbReference type="ARBA" id="ARBA00009744"/>
    </source>
</evidence>
<comment type="caution">
    <text evidence="3">The sequence shown here is derived from an EMBL/GenBank/DDBJ whole genome shotgun (WGS) entry which is preliminary data.</text>
</comment>
<keyword evidence="4" id="KW-1185">Reference proteome</keyword>
<dbReference type="SUPFAM" id="SSF55961">
    <property type="entry name" value="Bet v1-like"/>
    <property type="match status" value="1"/>
</dbReference>
<dbReference type="OrthoDB" id="1880172at2759"/>
<dbReference type="AlphaFoldDB" id="A0A843VX65"/>
<dbReference type="PANTHER" id="PTHR31213">
    <property type="entry name" value="OS08G0374000 PROTEIN-RELATED"/>
    <property type="match status" value="1"/>
</dbReference>
<name>A0A843VX65_COLES</name>
<evidence type="ECO:0000313" key="3">
    <source>
        <dbReference type="EMBL" id="MQM03543.1"/>
    </source>
</evidence>
<dbReference type="PRINTS" id="PR00634">
    <property type="entry name" value="BETALLERGEN"/>
</dbReference>
<dbReference type="Pfam" id="PF00407">
    <property type="entry name" value="Bet_v_1"/>
    <property type="match status" value="1"/>
</dbReference>
<dbReference type="SMR" id="A0A843VX65"/>
<organism evidence="3 4">
    <name type="scientific">Colocasia esculenta</name>
    <name type="common">Wild taro</name>
    <name type="synonym">Arum esculentum</name>
    <dbReference type="NCBI Taxonomy" id="4460"/>
    <lineage>
        <taxon>Eukaryota</taxon>
        <taxon>Viridiplantae</taxon>
        <taxon>Streptophyta</taxon>
        <taxon>Embryophyta</taxon>
        <taxon>Tracheophyta</taxon>
        <taxon>Spermatophyta</taxon>
        <taxon>Magnoliopsida</taxon>
        <taxon>Liliopsida</taxon>
        <taxon>Araceae</taxon>
        <taxon>Aroideae</taxon>
        <taxon>Colocasieae</taxon>
        <taxon>Colocasia</taxon>
    </lineage>
</organism>
<feature type="domain" description="Bet v I/Major latex protein" evidence="2">
    <location>
        <begin position="1"/>
        <end position="153"/>
    </location>
</feature>
<dbReference type="EMBL" id="NMUH01003053">
    <property type="protein sequence ID" value="MQM03543.1"/>
    <property type="molecule type" value="Genomic_DNA"/>
</dbReference>
<dbReference type="GO" id="GO:0006952">
    <property type="term" value="P:defense response"/>
    <property type="evidence" value="ECO:0007669"/>
    <property type="project" value="InterPro"/>
</dbReference>
<gene>
    <name evidence="3" type="ORF">Taro_036322</name>
</gene>
<dbReference type="Proteomes" id="UP000652761">
    <property type="component" value="Unassembled WGS sequence"/>
</dbReference>
<dbReference type="InterPro" id="IPR024949">
    <property type="entry name" value="Bet_v_I_allergen"/>
</dbReference>
<dbReference type="GO" id="GO:0004864">
    <property type="term" value="F:protein phosphatase inhibitor activity"/>
    <property type="evidence" value="ECO:0007669"/>
    <property type="project" value="InterPro"/>
</dbReference>
<dbReference type="InterPro" id="IPR050279">
    <property type="entry name" value="Plant_def-hormone_signal"/>
</dbReference>
<reference evidence="3" key="1">
    <citation type="submission" date="2017-07" db="EMBL/GenBank/DDBJ databases">
        <title>Taro Niue Genome Assembly and Annotation.</title>
        <authorList>
            <person name="Atibalentja N."/>
            <person name="Keating K."/>
            <person name="Fields C.J."/>
        </authorList>
    </citation>
    <scope>NUCLEOTIDE SEQUENCE</scope>
    <source>
        <strain evidence="3">Niue_2</strain>
        <tissue evidence="3">Leaf</tissue>
    </source>
</reference>
<evidence type="ECO:0000259" key="2">
    <source>
        <dbReference type="Pfam" id="PF00407"/>
    </source>
</evidence>
<sequence>MVAGSFTEEYESPVALGRLWKAGILDAHVLMPKLLPEVIASVDVVEGDGGAGTVTQFNFTEAVTEHKFIRDRLDEIDSDNHVFKYTVIDGGLLGSTLKSYSYELKLEEAAGGGSKGKVTVHYDTVGDSPLTGEQIGQLTFGLVGMMKAVEGFLQANPDQYA</sequence>
<dbReference type="GO" id="GO:0038023">
    <property type="term" value="F:signaling receptor activity"/>
    <property type="evidence" value="ECO:0007669"/>
    <property type="project" value="InterPro"/>
</dbReference>
<dbReference type="GO" id="GO:0005634">
    <property type="term" value="C:nucleus"/>
    <property type="evidence" value="ECO:0007669"/>
    <property type="project" value="TreeGrafter"/>
</dbReference>
<dbReference type="InterPro" id="IPR023393">
    <property type="entry name" value="START-like_dom_sf"/>
</dbReference>
<dbReference type="GO" id="GO:0009738">
    <property type="term" value="P:abscisic acid-activated signaling pathway"/>
    <property type="evidence" value="ECO:0007669"/>
    <property type="project" value="InterPro"/>
</dbReference>
<protein>
    <recommendedName>
        <fullName evidence="2">Bet v I/Major latex protein domain-containing protein</fullName>
    </recommendedName>
</protein>
<dbReference type="CDD" id="cd07816">
    <property type="entry name" value="Bet_v1-like"/>
    <property type="match status" value="1"/>
</dbReference>
<dbReference type="FunFam" id="3.30.530.20:FF:000007">
    <property type="entry name" value="Major pollen allergen Bet v 1-A"/>
    <property type="match status" value="1"/>
</dbReference>
<comment type="similarity">
    <text evidence="1">Belongs to the BetVI family.</text>
</comment>